<dbReference type="RefSeq" id="WP_055066097.1">
    <property type="nucleotide sequence ID" value="NZ_CYZD01000007.1"/>
</dbReference>
<name>A0A174DAT4_9FIRM</name>
<evidence type="ECO:0000313" key="2">
    <source>
        <dbReference type="Proteomes" id="UP000095409"/>
    </source>
</evidence>
<dbReference type="Pfam" id="PF08902">
    <property type="entry name" value="DUF1848"/>
    <property type="match status" value="1"/>
</dbReference>
<dbReference type="AlphaFoldDB" id="A0A174DAT4"/>
<evidence type="ECO:0000313" key="1">
    <source>
        <dbReference type="EMBL" id="CUO22317.1"/>
    </source>
</evidence>
<gene>
    <name evidence="1" type="ORF">ERS852394_01715</name>
</gene>
<proteinExistence type="predicted"/>
<sequence length="313" mass="36447">MILSVSRRTDIPNYYSEWFFNRLKEGFLYVRNPMNFHQISEIKISPDVVDCIVFWTKNPLPMMERLDELEAYNYYFQFTLTGYGNDVERNLPNKKTSVIPIFQELSNRIGKEKVVWRYDPIFFSNRYNAKYHLKAFRSIAEALSGYTEKCVISFLDIYPKNKKNMDNLLSYDLSDSELRGFAKELSNIAKENHIKIGSCAEKIDLDEYGIIHNSCIDKELIEKIIGCKLKINKDKNQRIECGCVESVEVGTYNTCKNGCVYCYANYSAKSVESNFQKYDPLSPLLCGHIEKDDRISTRKVVSLKETQISIFDI</sequence>
<accession>A0A174DAT4</accession>
<dbReference type="EMBL" id="CYZD01000007">
    <property type="protein sequence ID" value="CUO22317.1"/>
    <property type="molecule type" value="Genomic_DNA"/>
</dbReference>
<organism evidence="1 2">
    <name type="scientific">Blautia obeum</name>
    <dbReference type="NCBI Taxonomy" id="40520"/>
    <lineage>
        <taxon>Bacteria</taxon>
        <taxon>Bacillati</taxon>
        <taxon>Bacillota</taxon>
        <taxon>Clostridia</taxon>
        <taxon>Lachnospirales</taxon>
        <taxon>Lachnospiraceae</taxon>
        <taxon>Blautia</taxon>
    </lineage>
</organism>
<reference evidence="1 2" key="1">
    <citation type="submission" date="2015-09" db="EMBL/GenBank/DDBJ databases">
        <authorList>
            <consortium name="Pathogen Informatics"/>
        </authorList>
    </citation>
    <scope>NUCLEOTIDE SEQUENCE [LARGE SCALE GENOMIC DNA]</scope>
    <source>
        <strain evidence="1 2">2789STDY5608837</strain>
    </source>
</reference>
<dbReference type="InterPro" id="IPR014998">
    <property type="entry name" value="DUF1848"/>
</dbReference>
<protein>
    <submittedName>
        <fullName evidence="1">Domain of uncharacterized function (DUF1848)</fullName>
    </submittedName>
</protein>
<dbReference type="Proteomes" id="UP000095409">
    <property type="component" value="Unassembled WGS sequence"/>
</dbReference>